<dbReference type="EMBL" id="RBDX01000002">
    <property type="protein sequence ID" value="RKN12190.1"/>
    <property type="molecule type" value="Genomic_DNA"/>
</dbReference>
<evidence type="ECO:0000259" key="1">
    <source>
        <dbReference type="Pfam" id="PF24393"/>
    </source>
</evidence>
<protein>
    <recommendedName>
        <fullName evidence="1">Pepco domain-containing protein</fullName>
    </recommendedName>
</protein>
<dbReference type="Proteomes" id="UP000268652">
    <property type="component" value="Unassembled WGS sequence"/>
</dbReference>
<dbReference type="EMBL" id="RBDY01000003">
    <property type="protein sequence ID" value="RKN25758.1"/>
    <property type="molecule type" value="Genomic_DNA"/>
</dbReference>
<evidence type="ECO:0000313" key="3">
    <source>
        <dbReference type="EMBL" id="RKN25758.1"/>
    </source>
</evidence>
<dbReference type="RefSeq" id="WP_120695773.1">
    <property type="nucleotide sequence ID" value="NZ_RBDX01000002.1"/>
</dbReference>
<sequence>MAEILSVVVSLDDTDEPTAAAGEMGLFRRAGDDGGDGDGTPRRAIRDIPVAVLRENLRRTVGALHEVLAGITVPDGGMPLREAQVSFEVTATGGITLMGTSAQAAARGAITLTFGHGS</sequence>
<dbReference type="Pfam" id="PF24393">
    <property type="entry name" value="Pepco"/>
    <property type="match status" value="1"/>
</dbReference>
<evidence type="ECO:0000313" key="5">
    <source>
        <dbReference type="Proteomes" id="UP000275024"/>
    </source>
</evidence>
<evidence type="ECO:0000313" key="4">
    <source>
        <dbReference type="Proteomes" id="UP000268652"/>
    </source>
</evidence>
<dbReference type="Proteomes" id="UP000275024">
    <property type="component" value="Unassembled WGS sequence"/>
</dbReference>
<accession>A0A3A9WH97</accession>
<dbReference type="OrthoDB" id="4271790at2"/>
<reference evidence="4 5" key="1">
    <citation type="submission" date="2018-09" db="EMBL/GenBank/DDBJ databases">
        <title>Streptomyces sp. nov. DS1-2, an endophytic actinomycete isolated from roots of Dendrobium scabrilingue.</title>
        <authorList>
            <person name="Kuncharoen N."/>
            <person name="Kudo T."/>
            <person name="Ohkuma M."/>
            <person name="Yuki M."/>
            <person name="Tanasupawat S."/>
        </authorList>
    </citation>
    <scope>NUCLEOTIDE SEQUENCE [LARGE SCALE GENOMIC DNA]</scope>
    <source>
        <strain evidence="2 5">AZ1-7</strain>
        <strain evidence="3 4">DS1-2</strain>
    </source>
</reference>
<gene>
    <name evidence="3" type="ORF">D7318_05710</name>
    <name evidence="2" type="ORF">D7319_04770</name>
</gene>
<organism evidence="2 5">
    <name type="scientific">Streptomyces radicis</name>
    <dbReference type="NCBI Taxonomy" id="1750517"/>
    <lineage>
        <taxon>Bacteria</taxon>
        <taxon>Bacillati</taxon>
        <taxon>Actinomycetota</taxon>
        <taxon>Actinomycetes</taxon>
        <taxon>Kitasatosporales</taxon>
        <taxon>Streptomycetaceae</taxon>
        <taxon>Streptomyces</taxon>
    </lineage>
</organism>
<dbReference type="AlphaFoldDB" id="A0A3A9WH97"/>
<proteinExistence type="predicted"/>
<evidence type="ECO:0000313" key="2">
    <source>
        <dbReference type="EMBL" id="RKN12190.1"/>
    </source>
</evidence>
<keyword evidence="4" id="KW-1185">Reference proteome</keyword>
<name>A0A3A9WH97_9ACTN</name>
<feature type="domain" description="Pepco" evidence="1">
    <location>
        <begin position="10"/>
        <end position="114"/>
    </location>
</feature>
<dbReference type="InterPro" id="IPR056947">
    <property type="entry name" value="Pepco_dom"/>
</dbReference>
<comment type="caution">
    <text evidence="2">The sequence shown here is derived from an EMBL/GenBank/DDBJ whole genome shotgun (WGS) entry which is preliminary data.</text>
</comment>